<sequence>MAKVEGMRGKDNLKPVFVKKGAPNIAPTFCNNNNNNFNNNNKRPNAGRDYAVDKKVKVEASGGSCGAGTTRGWHPERGRAVDEEVLAFFGFFQLAWTCGVCDLQVWCWLVSTVLWIVVVERQLDLSSVTARLRVMVLPIVVCRGGGTVPVVVVGEQCWPVMPTQMHCWFTVWKRSGDRAEDALSGVGEVAVAPSMGFSSDLSFWLLVRRGNHMRMASGAWACHRRGGWPEAHRVTEDRLFLPLAYREFHPRFLGEPGMCIFCARGVSQYVCTSEVCVVFLDTLTPEFELYVRLRERRLWVATCVCGYAVACSTPMVGGVVLVGLHCSLACGCGATIGPFVHDCETESCGFTRCGVPWWWHGSSGGCGSELVPRGS</sequence>
<accession>A0A843XPB1</accession>
<dbReference type="AlphaFoldDB" id="A0A843XPB1"/>
<gene>
    <name evidence="1" type="ORF">Taro_054190</name>
</gene>
<dbReference type="EMBL" id="NMUH01010666">
    <property type="protein sequence ID" value="MQM21156.1"/>
    <property type="molecule type" value="Genomic_DNA"/>
</dbReference>
<feature type="non-terminal residue" evidence="1">
    <location>
        <position position="1"/>
    </location>
</feature>
<comment type="caution">
    <text evidence="1">The sequence shown here is derived from an EMBL/GenBank/DDBJ whole genome shotgun (WGS) entry which is preliminary data.</text>
</comment>
<name>A0A843XPB1_COLES</name>
<evidence type="ECO:0000313" key="2">
    <source>
        <dbReference type="Proteomes" id="UP000652761"/>
    </source>
</evidence>
<evidence type="ECO:0000313" key="1">
    <source>
        <dbReference type="EMBL" id="MQM21156.1"/>
    </source>
</evidence>
<keyword evidence="2" id="KW-1185">Reference proteome</keyword>
<protein>
    <submittedName>
        <fullName evidence="1">Uncharacterized protein</fullName>
    </submittedName>
</protein>
<organism evidence="1 2">
    <name type="scientific">Colocasia esculenta</name>
    <name type="common">Wild taro</name>
    <name type="synonym">Arum esculentum</name>
    <dbReference type="NCBI Taxonomy" id="4460"/>
    <lineage>
        <taxon>Eukaryota</taxon>
        <taxon>Viridiplantae</taxon>
        <taxon>Streptophyta</taxon>
        <taxon>Embryophyta</taxon>
        <taxon>Tracheophyta</taxon>
        <taxon>Spermatophyta</taxon>
        <taxon>Magnoliopsida</taxon>
        <taxon>Liliopsida</taxon>
        <taxon>Araceae</taxon>
        <taxon>Aroideae</taxon>
        <taxon>Colocasieae</taxon>
        <taxon>Colocasia</taxon>
    </lineage>
</organism>
<reference evidence="1" key="1">
    <citation type="submission" date="2017-07" db="EMBL/GenBank/DDBJ databases">
        <title>Taro Niue Genome Assembly and Annotation.</title>
        <authorList>
            <person name="Atibalentja N."/>
            <person name="Keating K."/>
            <person name="Fields C.J."/>
        </authorList>
    </citation>
    <scope>NUCLEOTIDE SEQUENCE</scope>
    <source>
        <strain evidence="1">Niue_2</strain>
        <tissue evidence="1">Leaf</tissue>
    </source>
</reference>
<dbReference type="Proteomes" id="UP000652761">
    <property type="component" value="Unassembled WGS sequence"/>
</dbReference>
<proteinExistence type="predicted"/>